<evidence type="ECO:0000313" key="1">
    <source>
        <dbReference type="EMBL" id="CAH0401056.1"/>
    </source>
</evidence>
<evidence type="ECO:0000313" key="2">
    <source>
        <dbReference type="Proteomes" id="UP001153292"/>
    </source>
</evidence>
<dbReference type="SUPFAM" id="SSF63829">
    <property type="entry name" value="Calcium-dependent phosphotriesterase"/>
    <property type="match status" value="1"/>
</dbReference>
<keyword evidence="2" id="KW-1185">Reference proteome</keyword>
<accession>A0ABN8B323</accession>
<gene>
    <name evidence="1" type="ORF">CHILSU_LOCUS4268</name>
</gene>
<dbReference type="EMBL" id="OU963911">
    <property type="protein sequence ID" value="CAH0401056.1"/>
    <property type="molecule type" value="Genomic_DNA"/>
</dbReference>
<protein>
    <recommendedName>
        <fullName evidence="3">Ommochrome-binding protein-like</fullName>
    </recommendedName>
</protein>
<sequence length="276" mass="31809">MKYYHLTLIVAQVASYSFPKKFCDIETDSLTKQCFLRETLVSLAHSPNQLAVDRTTNTLYLSFDSGQGEYIPAMINIDTRKVTVLKGVKDAFAIAYDSIAKEIYFGGSHGIYNYNPVKKLLRRLAIGNLDIWWLFVKENIYFIKFPTLKAFHYLNRTINYVNRLQSKTMHQFVLDNDDNIFFINTTGLYGVRNNSDEAVLLRDHPRFLGMSLDNKGQLYLCTDEAIYVLSKMVQKVKRLVNIQEVGAKVIPENLSISFLKTCREPVENYSKFNFGT</sequence>
<reference evidence="1" key="1">
    <citation type="submission" date="2021-12" db="EMBL/GenBank/DDBJ databases">
        <authorList>
            <person name="King R."/>
        </authorList>
    </citation>
    <scope>NUCLEOTIDE SEQUENCE</scope>
</reference>
<dbReference type="Proteomes" id="UP001153292">
    <property type="component" value="Chromosome 18"/>
</dbReference>
<name>A0ABN8B323_CHISP</name>
<evidence type="ECO:0008006" key="3">
    <source>
        <dbReference type="Google" id="ProtNLM"/>
    </source>
</evidence>
<proteinExistence type="predicted"/>
<organism evidence="1 2">
    <name type="scientific">Chilo suppressalis</name>
    <name type="common">Asiatic rice borer moth</name>
    <dbReference type="NCBI Taxonomy" id="168631"/>
    <lineage>
        <taxon>Eukaryota</taxon>
        <taxon>Metazoa</taxon>
        <taxon>Ecdysozoa</taxon>
        <taxon>Arthropoda</taxon>
        <taxon>Hexapoda</taxon>
        <taxon>Insecta</taxon>
        <taxon>Pterygota</taxon>
        <taxon>Neoptera</taxon>
        <taxon>Endopterygota</taxon>
        <taxon>Lepidoptera</taxon>
        <taxon>Glossata</taxon>
        <taxon>Ditrysia</taxon>
        <taxon>Pyraloidea</taxon>
        <taxon>Crambidae</taxon>
        <taxon>Crambinae</taxon>
        <taxon>Chilo</taxon>
    </lineage>
</organism>